<gene>
    <name evidence="1" type="ORF">Y717_11305</name>
</gene>
<dbReference type="AlphaFoldDB" id="A0A2T7SNM3"/>
<dbReference type="STRING" id="1440053.GCA_000718095_04054"/>
<dbReference type="Proteomes" id="UP000245992">
    <property type="component" value="Unassembled WGS sequence"/>
</dbReference>
<dbReference type="NCBIfam" id="TIGR02242">
    <property type="entry name" value="tail_TIGR02242"/>
    <property type="match status" value="1"/>
</dbReference>
<accession>A0A2T7SNM3</accession>
<proteinExistence type="predicted"/>
<comment type="caution">
    <text evidence="1">The sequence shown here is derived from an EMBL/GenBank/DDBJ whole genome shotgun (WGS) entry which is preliminary data.</text>
</comment>
<keyword evidence="2" id="KW-1185">Reference proteome</keyword>
<dbReference type="OrthoDB" id="370073at2"/>
<evidence type="ECO:0000313" key="1">
    <source>
        <dbReference type="EMBL" id="PVE04491.1"/>
    </source>
</evidence>
<dbReference type="RefSeq" id="WP_030353083.1">
    <property type="nucleotide sequence ID" value="NZ_AZSP01000387.1"/>
</dbReference>
<name>A0A2T7SNM3_9ACTN</name>
<sequence length="191" mass="20498">MRGTVAGLSSPHPLVELLPALYLEQDFLGRFLSALDDVLAPIQLTLDNLPAHLDPRSAPEDFLDWVAQWVAAEPHGEAPVGERRTAVTEAVARHSRRGTRGGLAEAVLRRTGVEPEIAESGGAGWSLTPHTELPGEERPWVVVRLRVPEPDAVDRVGLEELIEGEIPAHIGYAVEILPSAEASSGGPGERP</sequence>
<dbReference type="InterPro" id="IPR011748">
    <property type="entry name" value="Unchr_phage_tail-like"/>
</dbReference>
<dbReference type="Pfam" id="PF09684">
    <property type="entry name" value="Tail_P2_I"/>
    <property type="match status" value="1"/>
</dbReference>
<evidence type="ECO:0000313" key="2">
    <source>
        <dbReference type="Proteomes" id="UP000245992"/>
    </source>
</evidence>
<reference evidence="1 2" key="1">
    <citation type="submission" date="2013-12" db="EMBL/GenBank/DDBJ databases">
        <title>Annotated genome of Streptomyces scopuliridis.</title>
        <authorList>
            <person name="Olson J.B."/>
        </authorList>
    </citation>
    <scope>NUCLEOTIDE SEQUENCE [LARGE SCALE GENOMIC DNA]</scope>
    <source>
        <strain evidence="1 2">RB72</strain>
    </source>
</reference>
<dbReference type="EMBL" id="AZSP01000387">
    <property type="protein sequence ID" value="PVE04491.1"/>
    <property type="molecule type" value="Genomic_DNA"/>
</dbReference>
<organism evidence="1 2">
    <name type="scientific">Streptomyces scopuliridis RB72</name>
    <dbReference type="NCBI Taxonomy" id="1440053"/>
    <lineage>
        <taxon>Bacteria</taxon>
        <taxon>Bacillati</taxon>
        <taxon>Actinomycetota</taxon>
        <taxon>Actinomycetes</taxon>
        <taxon>Kitasatosporales</taxon>
        <taxon>Streptomycetaceae</taxon>
        <taxon>Streptomyces</taxon>
    </lineage>
</organism>
<protein>
    <submittedName>
        <fullName evidence="1">Tail protein</fullName>
    </submittedName>
</protein>
<dbReference type="InterPro" id="IPR006521">
    <property type="entry name" value="Tail_protein_I"/>
</dbReference>